<evidence type="ECO:0000313" key="2">
    <source>
        <dbReference type="EMBL" id="ACG47688.1"/>
    </source>
</evidence>
<accession>B6UEA5</accession>
<dbReference type="AlphaFoldDB" id="B6UEA5"/>
<dbReference type="EMBL" id="EU975570">
    <property type="protein sequence ID" value="ACG47688.1"/>
    <property type="molecule type" value="mRNA"/>
</dbReference>
<proteinExistence type="evidence at transcript level"/>
<feature type="region of interest" description="Disordered" evidence="1">
    <location>
        <begin position="1"/>
        <end position="27"/>
    </location>
</feature>
<protein>
    <submittedName>
        <fullName evidence="2">Uncharacterized protein</fullName>
    </submittedName>
</protein>
<sequence length="72" mass="7399">MATGPEHVAAAVEETPEKKAASTTELPAPSGWTKKVCLYFPLGRPLPISPHALRPLLASGPGVAVPRTPGAC</sequence>
<organism evidence="2">
    <name type="scientific">Zea mays</name>
    <name type="common">Maize</name>
    <dbReference type="NCBI Taxonomy" id="4577"/>
    <lineage>
        <taxon>Eukaryota</taxon>
        <taxon>Viridiplantae</taxon>
        <taxon>Streptophyta</taxon>
        <taxon>Embryophyta</taxon>
        <taxon>Tracheophyta</taxon>
        <taxon>Spermatophyta</taxon>
        <taxon>Magnoliopsida</taxon>
        <taxon>Liliopsida</taxon>
        <taxon>Poales</taxon>
        <taxon>Poaceae</taxon>
        <taxon>PACMAD clade</taxon>
        <taxon>Panicoideae</taxon>
        <taxon>Andropogonodae</taxon>
        <taxon>Andropogoneae</taxon>
        <taxon>Tripsacinae</taxon>
        <taxon>Zea</taxon>
    </lineage>
</organism>
<evidence type="ECO:0000256" key="1">
    <source>
        <dbReference type="SAM" id="MobiDB-lite"/>
    </source>
</evidence>
<name>B6UEA5_MAIZE</name>
<reference evidence="2" key="1">
    <citation type="journal article" date="2009" name="Plant Mol. Biol.">
        <title>Insights into corn genes derived from large-scale cDNA sequencing.</title>
        <authorList>
            <person name="Alexandrov N.N."/>
            <person name="Brover V.V."/>
            <person name="Freidin S."/>
            <person name="Troukhan M.E."/>
            <person name="Tatarinova T.V."/>
            <person name="Zhang H."/>
            <person name="Swaller T.J."/>
            <person name="Lu Y.P."/>
            <person name="Bouck J."/>
            <person name="Flavell R.B."/>
            <person name="Feldmann K.A."/>
        </authorList>
    </citation>
    <scope>NUCLEOTIDE SEQUENCE</scope>
</reference>